<evidence type="ECO:0000256" key="7">
    <source>
        <dbReference type="SAM" id="Phobius"/>
    </source>
</evidence>
<feature type="transmembrane region" description="Helical" evidence="7">
    <location>
        <begin position="146"/>
        <end position="164"/>
    </location>
</feature>
<keyword evidence="6 7" id="KW-0472">Membrane</keyword>
<evidence type="ECO:0000256" key="1">
    <source>
        <dbReference type="ARBA" id="ARBA00004651"/>
    </source>
</evidence>
<feature type="transmembrane region" description="Helical" evidence="7">
    <location>
        <begin position="335"/>
        <end position="358"/>
    </location>
</feature>
<dbReference type="PANTHER" id="PTHR11328">
    <property type="entry name" value="MAJOR FACILITATOR SUPERFAMILY DOMAIN-CONTAINING PROTEIN"/>
    <property type="match status" value="1"/>
</dbReference>
<feature type="transmembrane region" description="Helical" evidence="7">
    <location>
        <begin position="280"/>
        <end position="301"/>
    </location>
</feature>
<feature type="transmembrane region" description="Helical" evidence="7">
    <location>
        <begin position="184"/>
        <end position="204"/>
    </location>
</feature>
<evidence type="ECO:0000256" key="5">
    <source>
        <dbReference type="ARBA" id="ARBA00022989"/>
    </source>
</evidence>
<comment type="subcellular location">
    <subcellularLocation>
        <location evidence="1">Cell membrane</location>
        <topology evidence="1">Multi-pass membrane protein</topology>
    </subcellularLocation>
</comment>
<keyword evidence="5 7" id="KW-1133">Transmembrane helix</keyword>
<evidence type="ECO:0000256" key="4">
    <source>
        <dbReference type="ARBA" id="ARBA00022692"/>
    </source>
</evidence>
<proteinExistence type="predicted"/>
<keyword evidence="3" id="KW-1003">Cell membrane</keyword>
<organism evidence="8 9">
    <name type="scientific">Anaerovorax odorimutans</name>
    <dbReference type="NCBI Taxonomy" id="109327"/>
    <lineage>
        <taxon>Bacteria</taxon>
        <taxon>Bacillati</taxon>
        <taxon>Bacillota</taxon>
        <taxon>Clostridia</taxon>
        <taxon>Peptostreptococcales</taxon>
        <taxon>Anaerovoracaceae</taxon>
        <taxon>Anaerovorax</taxon>
    </lineage>
</organism>
<dbReference type="InterPro" id="IPR039672">
    <property type="entry name" value="MFS_2"/>
</dbReference>
<gene>
    <name evidence="8" type="ORF">NE619_12190</name>
</gene>
<dbReference type="RefSeq" id="WP_256132675.1">
    <property type="nucleotide sequence ID" value="NZ_JANFXK010000013.1"/>
</dbReference>
<keyword evidence="9" id="KW-1185">Reference proteome</keyword>
<dbReference type="Gene3D" id="1.20.1250.20">
    <property type="entry name" value="MFS general substrate transporter like domains"/>
    <property type="match status" value="2"/>
</dbReference>
<feature type="transmembrane region" description="Helical" evidence="7">
    <location>
        <begin position="82"/>
        <end position="104"/>
    </location>
</feature>
<evidence type="ECO:0000256" key="3">
    <source>
        <dbReference type="ARBA" id="ARBA00022475"/>
    </source>
</evidence>
<feature type="transmembrane region" description="Helical" evidence="7">
    <location>
        <begin position="308"/>
        <end position="329"/>
    </location>
</feature>
<feature type="transmembrane region" description="Helical" evidence="7">
    <location>
        <begin position="110"/>
        <end position="134"/>
    </location>
</feature>
<dbReference type="InterPro" id="IPR036259">
    <property type="entry name" value="MFS_trans_sf"/>
</dbReference>
<evidence type="ECO:0000313" key="8">
    <source>
        <dbReference type="EMBL" id="MCQ4637487.1"/>
    </source>
</evidence>
<dbReference type="InterPro" id="IPR018043">
    <property type="entry name" value="Na/Gal_symport_CS"/>
</dbReference>
<keyword evidence="2" id="KW-0813">Transport</keyword>
<comment type="caution">
    <text evidence="8">The sequence shown here is derived from an EMBL/GenBank/DDBJ whole genome shotgun (WGS) entry which is preliminary data.</text>
</comment>
<feature type="transmembrane region" description="Helical" evidence="7">
    <location>
        <begin position="379"/>
        <end position="399"/>
    </location>
</feature>
<protein>
    <submittedName>
        <fullName evidence="8">MFS transporter</fullName>
    </submittedName>
</protein>
<evidence type="ECO:0000256" key="2">
    <source>
        <dbReference type="ARBA" id="ARBA00022448"/>
    </source>
</evidence>
<feature type="transmembrane region" description="Helical" evidence="7">
    <location>
        <begin position="242"/>
        <end position="268"/>
    </location>
</feature>
<dbReference type="SUPFAM" id="SSF103473">
    <property type="entry name" value="MFS general substrate transporter"/>
    <property type="match status" value="1"/>
</dbReference>
<evidence type="ECO:0000313" key="9">
    <source>
        <dbReference type="Proteomes" id="UP001524502"/>
    </source>
</evidence>
<feature type="transmembrane region" description="Helical" evidence="7">
    <location>
        <begin position="419"/>
        <end position="443"/>
    </location>
</feature>
<dbReference type="Proteomes" id="UP001524502">
    <property type="component" value="Unassembled WGS sequence"/>
</dbReference>
<dbReference type="Pfam" id="PF13347">
    <property type="entry name" value="MFS_2"/>
    <property type="match status" value="1"/>
</dbReference>
<feature type="transmembrane region" description="Helical" evidence="7">
    <location>
        <begin position="31"/>
        <end position="61"/>
    </location>
</feature>
<keyword evidence="4 7" id="KW-0812">Transmembrane</keyword>
<dbReference type="PROSITE" id="PS00872">
    <property type="entry name" value="NA_GALACTOSIDE_SYMP"/>
    <property type="match status" value="1"/>
</dbReference>
<evidence type="ECO:0000256" key="6">
    <source>
        <dbReference type="ARBA" id="ARBA00023136"/>
    </source>
</evidence>
<dbReference type="PANTHER" id="PTHR11328:SF24">
    <property type="entry name" value="MAJOR FACILITATOR SUPERFAMILY (MFS) PROFILE DOMAIN-CONTAINING PROTEIN"/>
    <property type="match status" value="1"/>
</dbReference>
<accession>A0ABT1RQL4</accession>
<dbReference type="EMBL" id="JANFXK010000013">
    <property type="protein sequence ID" value="MCQ4637487.1"/>
    <property type="molecule type" value="Genomic_DNA"/>
</dbReference>
<name>A0ABT1RQL4_9FIRM</name>
<sequence>MNRTEKLPYKVKLGYGIGQMADSIPYNMFSIYFLFFLTDAAGLPAALGGTISMIALLWDAVTDPVVGHMSDTCTSRFGRRRPFMLVSLLPLSITMVLLFVPVAFGTAASIAYYVLIALLFRTFYTGFVIPYFSLGAEITQDYDERVTIQCMAGYFIYIAVWAVTAGPMVVIDRVVKSGVSYGNAWTIAAAVFAVVGLCCGLVSWRSLKGREMADQRTLHMDQRAVSLSSVFKSYLPLLKDKIMIYLILLRLTFIFSGAVSTAAFVYLMSSNLGLNEAQQALYWTFYSIIYIIAIAICNVLSNKTEKKAALIATVTLSITASVFFYFHNINSFGELIVFTCLCSLCSACFWTVGATLVYDYNEVVEFKGGKRQEGAISGLILFSQKVGSAIAIWLSGLLLSGVGYDGMAEVQTETVKQGILFLNTLAPAIISLTSIICVILYPINRKNFALLKKALALKNEGKEYSTEGFEKLL</sequence>
<reference evidence="8 9" key="1">
    <citation type="submission" date="2022-06" db="EMBL/GenBank/DDBJ databases">
        <title>Isolation of gut microbiota from human fecal samples.</title>
        <authorList>
            <person name="Pamer E.G."/>
            <person name="Barat B."/>
            <person name="Waligurski E."/>
            <person name="Medina S."/>
            <person name="Paddock L."/>
            <person name="Mostad J."/>
        </authorList>
    </citation>
    <scope>NUCLEOTIDE SEQUENCE [LARGE SCALE GENOMIC DNA]</scope>
    <source>
        <strain evidence="8 9">SL.3.17</strain>
    </source>
</reference>